<dbReference type="Proteomes" id="UP000749646">
    <property type="component" value="Unassembled WGS sequence"/>
</dbReference>
<protein>
    <recommendedName>
        <fullName evidence="1">PEX14-like helix-turn-helix domain-containing protein</fullName>
    </recommendedName>
</protein>
<proteinExistence type="predicted"/>
<dbReference type="Gene3D" id="3.90.226.10">
    <property type="entry name" value="2-enoyl-CoA Hydratase, Chain A, domain 1"/>
    <property type="match status" value="1"/>
</dbReference>
<dbReference type="PANTHER" id="PTHR36855">
    <property type="entry name" value="CHROMOSOME 10, WHOLE GENOME SHOTGUN SEQUENCE"/>
    <property type="match status" value="1"/>
</dbReference>
<dbReference type="InterPro" id="IPR058841">
    <property type="entry name" value="HTH_76"/>
</dbReference>
<evidence type="ECO:0000259" key="1">
    <source>
        <dbReference type="Pfam" id="PF25871"/>
    </source>
</evidence>
<dbReference type="EMBL" id="JAAAHW010004902">
    <property type="protein sequence ID" value="KAF9970871.1"/>
    <property type="molecule type" value="Genomic_DNA"/>
</dbReference>
<dbReference type="AlphaFoldDB" id="A0A9P6M7X0"/>
<gene>
    <name evidence="2" type="ORF">BGZ65_010813</name>
</gene>
<name>A0A9P6M7X0_9FUNG</name>
<dbReference type="OrthoDB" id="9936937at2759"/>
<keyword evidence="3" id="KW-1185">Reference proteome</keyword>
<evidence type="ECO:0000313" key="2">
    <source>
        <dbReference type="EMBL" id="KAF9970871.1"/>
    </source>
</evidence>
<feature type="domain" description="PEX14-like helix-turn-helix" evidence="1">
    <location>
        <begin position="96"/>
        <end position="165"/>
    </location>
</feature>
<accession>A0A9P6M7X0</accession>
<feature type="domain" description="PEX14-like helix-turn-helix" evidence="1">
    <location>
        <begin position="23"/>
        <end position="85"/>
    </location>
</feature>
<sequence length="327" mass="37026">MVTTETDKYQEQPALPFSSTELAAFHRFHAYKWDDDDQFQAGVRTITETQGTPSFSELLKMRQYYFSTRMGTKINLDDYLTWRKHLEKPSDDPNVSIFKRFDEFNFDNDTRFQQGLPSIIGQLLKDGNTSLDKAALRKEMTKAKAFYYARFIELFDFPAYLTWKELEKSQAGPACPFAHLWQNKGKGFGNDLAEDAQKFLTTTPPVSTGALQLHLHSPATKNILTGARLAKMSQAVSAVCEESAITSVFWTANSGTSTRDQRDPEAEIVSKDEKWFSGGVVVSESSVRSTTQDPPKVKELLWQYYSLIDQLSGISSKHQKPIVVVVD</sequence>
<dbReference type="Pfam" id="PF25871">
    <property type="entry name" value="HTH_76"/>
    <property type="match status" value="2"/>
</dbReference>
<reference evidence="2" key="1">
    <citation type="journal article" date="2020" name="Fungal Divers.">
        <title>Resolving the Mortierellaceae phylogeny through synthesis of multi-gene phylogenetics and phylogenomics.</title>
        <authorList>
            <person name="Vandepol N."/>
            <person name="Liber J."/>
            <person name="Desiro A."/>
            <person name="Na H."/>
            <person name="Kennedy M."/>
            <person name="Barry K."/>
            <person name="Grigoriev I.V."/>
            <person name="Miller A.N."/>
            <person name="O'Donnell K."/>
            <person name="Stajich J.E."/>
            <person name="Bonito G."/>
        </authorList>
    </citation>
    <scope>NUCLEOTIDE SEQUENCE</scope>
    <source>
        <strain evidence="2">MES-2147</strain>
    </source>
</reference>
<evidence type="ECO:0000313" key="3">
    <source>
        <dbReference type="Proteomes" id="UP000749646"/>
    </source>
</evidence>
<comment type="caution">
    <text evidence="2">The sequence shown here is derived from an EMBL/GenBank/DDBJ whole genome shotgun (WGS) entry which is preliminary data.</text>
</comment>
<dbReference type="PANTHER" id="PTHR36855:SF1">
    <property type="entry name" value="PEROXISOME MEMBRANE ANCHOR PROTEIN PEX14P N-TERMINAL DOMAIN-CONTAINING PROTEIN"/>
    <property type="match status" value="1"/>
</dbReference>
<feature type="non-terminal residue" evidence="2">
    <location>
        <position position="1"/>
    </location>
</feature>
<organism evidence="2 3">
    <name type="scientific">Modicella reniformis</name>
    <dbReference type="NCBI Taxonomy" id="1440133"/>
    <lineage>
        <taxon>Eukaryota</taxon>
        <taxon>Fungi</taxon>
        <taxon>Fungi incertae sedis</taxon>
        <taxon>Mucoromycota</taxon>
        <taxon>Mortierellomycotina</taxon>
        <taxon>Mortierellomycetes</taxon>
        <taxon>Mortierellales</taxon>
        <taxon>Mortierellaceae</taxon>
        <taxon>Modicella</taxon>
    </lineage>
</organism>